<dbReference type="NCBIfam" id="TIGR01509">
    <property type="entry name" value="HAD-SF-IA-v3"/>
    <property type="match status" value="1"/>
</dbReference>
<dbReference type="GO" id="GO:0016787">
    <property type="term" value="F:hydrolase activity"/>
    <property type="evidence" value="ECO:0007669"/>
    <property type="project" value="UniProtKB-KW"/>
</dbReference>
<gene>
    <name evidence="2" type="ORF">GDR74_15755</name>
</gene>
<dbReference type="Pfam" id="PF00702">
    <property type="entry name" value="Hydrolase"/>
    <property type="match status" value="1"/>
</dbReference>
<keyword evidence="2" id="KW-0378">Hydrolase</keyword>
<dbReference type="Gene3D" id="3.40.50.1000">
    <property type="entry name" value="HAD superfamily/HAD-like"/>
    <property type="match status" value="1"/>
</dbReference>
<dbReference type="CDD" id="cd02603">
    <property type="entry name" value="HAD_sEH-N_like"/>
    <property type="match status" value="1"/>
</dbReference>
<sequence length="252" mass="28044">MPCRGVRSGGGRGRTSVSAGLRDIFGNGPCPPGGVNIHVRTKEKGATLTVRNPTAVVFDVGNVLLRWDPRNLYRTIFDDEAEMEWFLSTVCTSAWNIEQDRGRDWDEAVALLVEQYPDHESSIRAFHERWEETVSGTIEENVALLERLRGAGVPNYCITNFSGPKFNLSKKRFPFLDGFDGIVVSGDERLLKPEPAIYKLLLDRYGLEADRCIFIDDSKANVEGARAVGMHAIHFVEPMDLAAELSRFGIAA</sequence>
<dbReference type="SFLD" id="SFLDS00003">
    <property type="entry name" value="Haloacid_Dehalogenase"/>
    <property type="match status" value="1"/>
</dbReference>
<accession>A0A5P9JZ70</accession>
<dbReference type="KEGG" id="mico:GDR74_15755"/>
<dbReference type="InterPro" id="IPR023198">
    <property type="entry name" value="PGP-like_dom2"/>
</dbReference>
<name>A0A5P9JZ70_9HYPH</name>
<keyword evidence="3" id="KW-1185">Reference proteome</keyword>
<dbReference type="PANTHER" id="PTHR43611">
    <property type="entry name" value="ALPHA-D-GLUCOSE 1-PHOSPHATE PHOSPHATASE"/>
    <property type="match status" value="1"/>
</dbReference>
<reference evidence="2 3" key="1">
    <citation type="submission" date="2019-10" db="EMBL/GenBank/DDBJ databases">
        <title>Isolation, Identification of Microvirga thermotolerans HR1, a novel thermophilic bacterium and Comparative Genomics of the genus Microvirga.</title>
        <authorList>
            <person name="Li J."/>
            <person name="Zhang W."/>
            <person name="Lin M."/>
            <person name="Wang J."/>
        </authorList>
    </citation>
    <scope>NUCLEOTIDE SEQUENCE [LARGE SCALE GENOMIC DNA]</scope>
    <source>
        <strain evidence="2 3">HR1</strain>
    </source>
</reference>
<evidence type="ECO:0000313" key="3">
    <source>
        <dbReference type="Proteomes" id="UP000325614"/>
    </source>
</evidence>
<dbReference type="PRINTS" id="PR00413">
    <property type="entry name" value="HADHALOGNASE"/>
</dbReference>
<evidence type="ECO:0000313" key="2">
    <source>
        <dbReference type="EMBL" id="QFU17549.1"/>
    </source>
</evidence>
<protein>
    <submittedName>
        <fullName evidence="2">HAD-IA family hydrolase</fullName>
    </submittedName>
</protein>
<dbReference type="SFLD" id="SFLDG01129">
    <property type="entry name" value="C1.5:_HAD__Beta-PGM__Phosphata"/>
    <property type="match status" value="1"/>
</dbReference>
<dbReference type="SUPFAM" id="SSF56784">
    <property type="entry name" value="HAD-like"/>
    <property type="match status" value="1"/>
</dbReference>
<dbReference type="Proteomes" id="UP000325614">
    <property type="component" value="Chromosome"/>
</dbReference>
<evidence type="ECO:0000256" key="1">
    <source>
        <dbReference type="SAM" id="MobiDB-lite"/>
    </source>
</evidence>
<organism evidence="2 3">
    <name type="scientific">Microvirga thermotolerans</name>
    <dbReference type="NCBI Taxonomy" id="2651334"/>
    <lineage>
        <taxon>Bacteria</taxon>
        <taxon>Pseudomonadati</taxon>
        <taxon>Pseudomonadota</taxon>
        <taxon>Alphaproteobacteria</taxon>
        <taxon>Hyphomicrobiales</taxon>
        <taxon>Methylobacteriaceae</taxon>
        <taxon>Microvirga</taxon>
    </lineage>
</organism>
<proteinExistence type="predicted"/>
<dbReference type="InterPro" id="IPR036412">
    <property type="entry name" value="HAD-like_sf"/>
</dbReference>
<feature type="region of interest" description="Disordered" evidence="1">
    <location>
        <begin position="1"/>
        <end position="20"/>
    </location>
</feature>
<dbReference type="PANTHER" id="PTHR43611:SF3">
    <property type="entry name" value="FLAVIN MONONUCLEOTIDE HYDROLASE 1, CHLOROPLATIC"/>
    <property type="match status" value="1"/>
</dbReference>
<dbReference type="InterPro" id="IPR006439">
    <property type="entry name" value="HAD-SF_hydro_IA"/>
</dbReference>
<dbReference type="EMBL" id="CP045423">
    <property type="protein sequence ID" value="QFU17549.1"/>
    <property type="molecule type" value="Genomic_DNA"/>
</dbReference>
<dbReference type="AlphaFoldDB" id="A0A5P9JZ70"/>
<dbReference type="Gene3D" id="1.10.150.240">
    <property type="entry name" value="Putative phosphatase, domain 2"/>
    <property type="match status" value="1"/>
</dbReference>
<dbReference type="InterPro" id="IPR023214">
    <property type="entry name" value="HAD_sf"/>
</dbReference>